<dbReference type="VEuPathDB" id="FungiDB:PV09_03902"/>
<dbReference type="PANTHER" id="PTHR38116:SF1">
    <property type="entry name" value="BZIP DOMAIN-CONTAINING PROTEIN"/>
    <property type="match status" value="1"/>
</dbReference>
<keyword evidence="3" id="KW-1185">Reference proteome</keyword>
<proteinExistence type="predicted"/>
<dbReference type="InParanoid" id="A0A0D1YXF7"/>
<sequence>MESSEELPKKFSTIQAPCWKPICRTEDDWRGVTNPVERKKRQNRINQRTFRRKKSAQKKEQRNKQATRPEEIDNPDGASLLTCPQRIARVREAIKAAYQAYMLNVPGPTNLHMLIRLNVLQAIARNAVLMGFWTEGLCKDDYVSPYNDHGPRLPHETLPLANCPAALAPTRLQRTMIHHPWIDLFPFPDFRERVLRALDAGILDEDELCLDILEVDGRDLEERPALIVWGESSNPMAWEASVQFLRRWGWLVQGCPELLESTNYWRERRNERRLPQPLMMMLAPSATNVVIRPSPGTR</sequence>
<dbReference type="EMBL" id="KN847538">
    <property type="protein sequence ID" value="KIW05387.1"/>
    <property type="molecule type" value="Genomic_DNA"/>
</dbReference>
<feature type="region of interest" description="Disordered" evidence="1">
    <location>
        <begin position="34"/>
        <end position="78"/>
    </location>
</feature>
<dbReference type="Proteomes" id="UP000053259">
    <property type="component" value="Unassembled WGS sequence"/>
</dbReference>
<feature type="compositionally biased region" description="Basic residues" evidence="1">
    <location>
        <begin position="38"/>
        <end position="56"/>
    </location>
</feature>
<organism evidence="2 3">
    <name type="scientific">Verruconis gallopava</name>
    <dbReference type="NCBI Taxonomy" id="253628"/>
    <lineage>
        <taxon>Eukaryota</taxon>
        <taxon>Fungi</taxon>
        <taxon>Dikarya</taxon>
        <taxon>Ascomycota</taxon>
        <taxon>Pezizomycotina</taxon>
        <taxon>Dothideomycetes</taxon>
        <taxon>Pleosporomycetidae</taxon>
        <taxon>Venturiales</taxon>
        <taxon>Sympoventuriaceae</taxon>
        <taxon>Verruconis</taxon>
    </lineage>
</organism>
<dbReference type="GeneID" id="27311875"/>
<dbReference type="Pfam" id="PF11905">
    <property type="entry name" value="DUF3425"/>
    <property type="match status" value="1"/>
</dbReference>
<dbReference type="AlphaFoldDB" id="A0A0D1YXF7"/>
<evidence type="ECO:0000256" key="1">
    <source>
        <dbReference type="SAM" id="MobiDB-lite"/>
    </source>
</evidence>
<dbReference type="STRING" id="253628.A0A0D1YXF7"/>
<dbReference type="RefSeq" id="XP_016215256.1">
    <property type="nucleotide sequence ID" value="XM_016357167.1"/>
</dbReference>
<reference evidence="2 3" key="1">
    <citation type="submission" date="2015-01" db="EMBL/GenBank/DDBJ databases">
        <title>The Genome Sequence of Ochroconis gallopava CBS43764.</title>
        <authorList>
            <consortium name="The Broad Institute Genomics Platform"/>
            <person name="Cuomo C."/>
            <person name="de Hoog S."/>
            <person name="Gorbushina A."/>
            <person name="Stielow B."/>
            <person name="Teixiera M."/>
            <person name="Abouelleil A."/>
            <person name="Chapman S.B."/>
            <person name="Priest M."/>
            <person name="Young S.K."/>
            <person name="Wortman J."/>
            <person name="Nusbaum C."/>
            <person name="Birren B."/>
        </authorList>
    </citation>
    <scope>NUCLEOTIDE SEQUENCE [LARGE SCALE GENOMIC DNA]</scope>
    <source>
        <strain evidence="2 3">CBS 43764</strain>
    </source>
</reference>
<evidence type="ECO:0000313" key="3">
    <source>
        <dbReference type="Proteomes" id="UP000053259"/>
    </source>
</evidence>
<dbReference type="InterPro" id="IPR021833">
    <property type="entry name" value="DUF3425"/>
</dbReference>
<dbReference type="PANTHER" id="PTHR38116">
    <property type="entry name" value="CHROMOSOME 7, WHOLE GENOME SHOTGUN SEQUENCE"/>
    <property type="match status" value="1"/>
</dbReference>
<name>A0A0D1YXF7_9PEZI</name>
<dbReference type="OrthoDB" id="2245989at2759"/>
<evidence type="ECO:0000313" key="2">
    <source>
        <dbReference type="EMBL" id="KIW05387.1"/>
    </source>
</evidence>
<evidence type="ECO:0008006" key="4">
    <source>
        <dbReference type="Google" id="ProtNLM"/>
    </source>
</evidence>
<feature type="compositionally biased region" description="Basic and acidic residues" evidence="1">
    <location>
        <begin position="57"/>
        <end position="71"/>
    </location>
</feature>
<accession>A0A0D1YXF7</accession>
<protein>
    <recommendedName>
        <fullName evidence="4">BZIP domain-containing protein</fullName>
    </recommendedName>
</protein>
<dbReference type="HOGENOM" id="CLU_033726_0_2_1"/>
<gene>
    <name evidence="2" type="ORF">PV09_03902</name>
</gene>